<protein>
    <submittedName>
        <fullName evidence="1">Uncharacterized protein</fullName>
    </submittedName>
</protein>
<accession>S0FD87</accession>
<dbReference type="AlphaFoldDB" id="S0FD87"/>
<dbReference type="HOGENOM" id="CLU_2840535_0_0_10"/>
<comment type="caution">
    <text evidence="1">The sequence shown here is derived from an EMBL/GenBank/DDBJ whole genome shotgun (WGS) entry which is preliminary data.</text>
</comment>
<sequence>MPFSGPVKEPLCWLSENLPLRACERIFHILLARTDRQFREQKKKSTFRYRNYQRENKQNSSTLKL</sequence>
<dbReference type="EMBL" id="ACBW01000215">
    <property type="protein sequence ID" value="EEF77882.1"/>
    <property type="molecule type" value="Genomic_DNA"/>
</dbReference>
<proteinExistence type="predicted"/>
<evidence type="ECO:0000313" key="2">
    <source>
        <dbReference type="Proteomes" id="UP000014073"/>
    </source>
</evidence>
<name>S0FD87_9BACT</name>
<keyword evidence="2" id="KW-1185">Reference proteome</keyword>
<reference evidence="1 2" key="1">
    <citation type="submission" date="2008-12" db="EMBL/GenBank/DDBJ databases">
        <authorList>
            <person name="Fulton L."/>
            <person name="Clifton S."/>
            <person name="Fulton B."/>
            <person name="Xu J."/>
            <person name="Minx P."/>
            <person name="Pepin K.H."/>
            <person name="Johnson M."/>
            <person name="Bhonagiri V."/>
            <person name="Nash W.E."/>
            <person name="Mardis E.R."/>
            <person name="Wilson R.K."/>
        </authorList>
    </citation>
    <scope>NUCLEOTIDE SEQUENCE [LARGE SCALE GENOMIC DNA]</scope>
    <source>
        <strain evidence="1 2">DSM 18228</strain>
    </source>
</reference>
<organism evidence="1 2">
    <name type="scientific">Phocaeicola coprophilus DSM 18228 = JCM 13818</name>
    <dbReference type="NCBI Taxonomy" id="547042"/>
    <lineage>
        <taxon>Bacteria</taxon>
        <taxon>Pseudomonadati</taxon>
        <taxon>Bacteroidota</taxon>
        <taxon>Bacteroidia</taxon>
        <taxon>Bacteroidales</taxon>
        <taxon>Bacteroidaceae</taxon>
        <taxon>Phocaeicola</taxon>
    </lineage>
</organism>
<evidence type="ECO:0000313" key="1">
    <source>
        <dbReference type="EMBL" id="EEF77882.1"/>
    </source>
</evidence>
<dbReference type="STRING" id="547042.BACCOPRO_03405"/>
<dbReference type="Proteomes" id="UP000014073">
    <property type="component" value="Unassembled WGS sequence"/>
</dbReference>
<gene>
    <name evidence="1" type="ORF">BACCOPRO_03405</name>
</gene>